<name>A0A9P8Y9G9_9PEZI</name>
<evidence type="ECO:0000313" key="4">
    <source>
        <dbReference type="Proteomes" id="UP000756346"/>
    </source>
</evidence>
<gene>
    <name evidence="3" type="ORF">B0I36DRAFT_110412</name>
</gene>
<dbReference type="RefSeq" id="XP_046014389.1">
    <property type="nucleotide sequence ID" value="XM_046147873.1"/>
</dbReference>
<protein>
    <recommendedName>
        <fullName evidence="5">Secreted protein</fullName>
    </recommendedName>
</protein>
<organism evidence="3 4">
    <name type="scientific">Microdochium trichocladiopsis</name>
    <dbReference type="NCBI Taxonomy" id="1682393"/>
    <lineage>
        <taxon>Eukaryota</taxon>
        <taxon>Fungi</taxon>
        <taxon>Dikarya</taxon>
        <taxon>Ascomycota</taxon>
        <taxon>Pezizomycotina</taxon>
        <taxon>Sordariomycetes</taxon>
        <taxon>Xylariomycetidae</taxon>
        <taxon>Xylariales</taxon>
        <taxon>Microdochiaceae</taxon>
        <taxon>Microdochium</taxon>
    </lineage>
</organism>
<feature type="signal peptide" evidence="2">
    <location>
        <begin position="1"/>
        <end position="22"/>
    </location>
</feature>
<feature type="chain" id="PRO_5040354129" description="Secreted protein" evidence="2">
    <location>
        <begin position="23"/>
        <end position="116"/>
    </location>
</feature>
<comment type="caution">
    <text evidence="3">The sequence shown here is derived from an EMBL/GenBank/DDBJ whole genome shotgun (WGS) entry which is preliminary data.</text>
</comment>
<feature type="compositionally biased region" description="Polar residues" evidence="1">
    <location>
        <begin position="64"/>
        <end position="92"/>
    </location>
</feature>
<dbReference type="GeneID" id="70177419"/>
<evidence type="ECO:0000256" key="2">
    <source>
        <dbReference type="SAM" id="SignalP"/>
    </source>
</evidence>
<keyword evidence="2" id="KW-0732">Signal</keyword>
<evidence type="ECO:0000313" key="3">
    <source>
        <dbReference type="EMBL" id="KAH7033557.1"/>
    </source>
</evidence>
<dbReference type="AlphaFoldDB" id="A0A9P8Y9G9"/>
<keyword evidence="4" id="KW-1185">Reference proteome</keyword>
<dbReference type="Proteomes" id="UP000756346">
    <property type="component" value="Unassembled WGS sequence"/>
</dbReference>
<sequence>MKGVPGFVFRFLLSSLPSFLLRTDLHVQHCCHRTITPYARCSGIWTDCFRRTRRHRMFHEPHRTSGTRPSSPFQTPQSCAKGHNTLSPSQRAASHYRQPPRTVHVLERRRRVVLLS</sequence>
<dbReference type="EMBL" id="JAGTJQ010000004">
    <property type="protein sequence ID" value="KAH7033557.1"/>
    <property type="molecule type" value="Genomic_DNA"/>
</dbReference>
<accession>A0A9P8Y9G9</accession>
<reference evidence="3" key="1">
    <citation type="journal article" date="2021" name="Nat. Commun.">
        <title>Genetic determinants of endophytism in the Arabidopsis root mycobiome.</title>
        <authorList>
            <person name="Mesny F."/>
            <person name="Miyauchi S."/>
            <person name="Thiergart T."/>
            <person name="Pickel B."/>
            <person name="Atanasova L."/>
            <person name="Karlsson M."/>
            <person name="Huettel B."/>
            <person name="Barry K.W."/>
            <person name="Haridas S."/>
            <person name="Chen C."/>
            <person name="Bauer D."/>
            <person name="Andreopoulos W."/>
            <person name="Pangilinan J."/>
            <person name="LaButti K."/>
            <person name="Riley R."/>
            <person name="Lipzen A."/>
            <person name="Clum A."/>
            <person name="Drula E."/>
            <person name="Henrissat B."/>
            <person name="Kohler A."/>
            <person name="Grigoriev I.V."/>
            <person name="Martin F.M."/>
            <person name="Hacquard S."/>
        </authorList>
    </citation>
    <scope>NUCLEOTIDE SEQUENCE</scope>
    <source>
        <strain evidence="3">MPI-CAGE-CH-0230</strain>
    </source>
</reference>
<feature type="region of interest" description="Disordered" evidence="1">
    <location>
        <begin position="59"/>
        <end position="100"/>
    </location>
</feature>
<evidence type="ECO:0000256" key="1">
    <source>
        <dbReference type="SAM" id="MobiDB-lite"/>
    </source>
</evidence>
<proteinExistence type="predicted"/>
<evidence type="ECO:0008006" key="5">
    <source>
        <dbReference type="Google" id="ProtNLM"/>
    </source>
</evidence>